<accession>A0A410GCK0</accession>
<dbReference type="EMBL" id="CP022987">
    <property type="protein sequence ID" value="QAA93999.1"/>
    <property type="molecule type" value="Genomic_DNA"/>
</dbReference>
<evidence type="ECO:0000313" key="2">
    <source>
        <dbReference type="EMBL" id="QAA93999.1"/>
    </source>
</evidence>
<dbReference type="InterPro" id="IPR050237">
    <property type="entry name" value="ATP-dep_AMP-bd_enzyme"/>
</dbReference>
<dbReference type="InterPro" id="IPR000873">
    <property type="entry name" value="AMP-dep_synth/lig_dom"/>
</dbReference>
<dbReference type="KEGG" id="pus:CKA81_09250"/>
<feature type="domain" description="AMP-dependent synthetase/ligase" evidence="1">
    <location>
        <begin position="16"/>
        <end position="113"/>
    </location>
</feature>
<dbReference type="OrthoDB" id="8685096at2"/>
<dbReference type="AlphaFoldDB" id="A0A410GCK0"/>
<dbReference type="Proteomes" id="UP000283474">
    <property type="component" value="Chromosome"/>
</dbReference>
<evidence type="ECO:0000259" key="1">
    <source>
        <dbReference type="Pfam" id="PF00501"/>
    </source>
</evidence>
<reference evidence="2 3" key="1">
    <citation type="submission" date="2017-08" db="EMBL/GenBank/DDBJ databases">
        <authorList>
            <person name="Park S.-J."/>
            <person name="Kim H."/>
        </authorList>
    </citation>
    <scope>NUCLEOTIDE SEQUENCE [LARGE SCALE GENOMIC DNA]</scope>
    <source>
        <strain evidence="3">ye3</strain>
    </source>
</reference>
<dbReference type="PANTHER" id="PTHR43767">
    <property type="entry name" value="LONG-CHAIN-FATTY-ACID--COA LIGASE"/>
    <property type="match status" value="1"/>
</dbReference>
<dbReference type="Pfam" id="PF00501">
    <property type="entry name" value="AMP-binding"/>
    <property type="match status" value="1"/>
</dbReference>
<dbReference type="SUPFAM" id="SSF56801">
    <property type="entry name" value="Acetyl-CoA synthetase-like"/>
    <property type="match status" value="1"/>
</dbReference>
<name>A0A410GCK0_9BURK</name>
<gene>
    <name evidence="2" type="ORF">CKA81_09250</name>
</gene>
<dbReference type="Gene3D" id="3.40.50.12780">
    <property type="entry name" value="N-terminal domain of ligase-like"/>
    <property type="match status" value="1"/>
</dbReference>
<organism evidence="2 3">
    <name type="scientific">Pollutimonas thiosulfatoxidans</name>
    <dbReference type="NCBI Taxonomy" id="2028345"/>
    <lineage>
        <taxon>Bacteria</taxon>
        <taxon>Pseudomonadati</taxon>
        <taxon>Pseudomonadota</taxon>
        <taxon>Betaproteobacteria</taxon>
        <taxon>Burkholderiales</taxon>
        <taxon>Alcaligenaceae</taxon>
        <taxon>Pollutimonas</taxon>
    </lineage>
</organism>
<protein>
    <recommendedName>
        <fullName evidence="1">AMP-dependent synthetase/ligase domain-containing protein</fullName>
    </recommendedName>
</protein>
<dbReference type="InterPro" id="IPR042099">
    <property type="entry name" value="ANL_N_sf"/>
</dbReference>
<sequence length="156" mass="16892">MRSRMLQTLDFLKKMADPYGEAIALDDVDSEISHNELTTAVNALAVALQANDPTPGSRVILCAENCPEYLVSVMAILAAGKILVPLGVRGSPQEMFDILNATYPTSVIVDDAGSEVIPCHDDMKINFNQFPGLVLTYRGQEPLRFGPEQAPADTTL</sequence>
<keyword evidence="3" id="KW-1185">Reference proteome</keyword>
<proteinExistence type="predicted"/>
<evidence type="ECO:0000313" key="3">
    <source>
        <dbReference type="Proteomes" id="UP000283474"/>
    </source>
</evidence>
<dbReference type="PANTHER" id="PTHR43767:SF1">
    <property type="entry name" value="NONRIBOSOMAL PEPTIDE SYNTHASE PES1 (EUROFUNG)-RELATED"/>
    <property type="match status" value="1"/>
</dbReference>